<protein>
    <submittedName>
        <fullName evidence="1">Uncharacterized protein</fullName>
    </submittedName>
</protein>
<dbReference type="EMBL" id="JANPWB010000013">
    <property type="protein sequence ID" value="KAJ1108157.1"/>
    <property type="molecule type" value="Genomic_DNA"/>
</dbReference>
<dbReference type="AlphaFoldDB" id="A0AAV7MY85"/>
<reference evidence="1" key="1">
    <citation type="journal article" date="2022" name="bioRxiv">
        <title>Sequencing and chromosome-scale assembly of the giantPleurodeles waltlgenome.</title>
        <authorList>
            <person name="Brown T."/>
            <person name="Elewa A."/>
            <person name="Iarovenko S."/>
            <person name="Subramanian E."/>
            <person name="Araus A.J."/>
            <person name="Petzold A."/>
            <person name="Susuki M."/>
            <person name="Suzuki K.-i.T."/>
            <person name="Hayashi T."/>
            <person name="Toyoda A."/>
            <person name="Oliveira C."/>
            <person name="Osipova E."/>
            <person name="Leigh N.D."/>
            <person name="Simon A."/>
            <person name="Yun M.H."/>
        </authorList>
    </citation>
    <scope>NUCLEOTIDE SEQUENCE</scope>
    <source>
        <strain evidence="1">20211129_DDA</strain>
        <tissue evidence="1">Liver</tissue>
    </source>
</reference>
<gene>
    <name evidence="1" type="ORF">NDU88_005539</name>
</gene>
<proteinExistence type="predicted"/>
<evidence type="ECO:0000313" key="2">
    <source>
        <dbReference type="Proteomes" id="UP001066276"/>
    </source>
</evidence>
<name>A0AAV7MY85_PLEWA</name>
<sequence>MPLPERLPAHGEAQMMVSEVPGVTAGCLILRVFEEQESPSESVSQSFSPVSLDKGLDPPPLKDATAPIIFSLSYCVSNLEATLVPTQRFLDRSRSWNGRLFHLVLSQAEWGLAIQPIPYHMEPVEEECTASVAIL</sequence>
<evidence type="ECO:0000313" key="1">
    <source>
        <dbReference type="EMBL" id="KAJ1108157.1"/>
    </source>
</evidence>
<dbReference type="Proteomes" id="UP001066276">
    <property type="component" value="Chromosome 9"/>
</dbReference>
<accession>A0AAV7MY85</accession>
<organism evidence="1 2">
    <name type="scientific">Pleurodeles waltl</name>
    <name type="common">Iberian ribbed newt</name>
    <dbReference type="NCBI Taxonomy" id="8319"/>
    <lineage>
        <taxon>Eukaryota</taxon>
        <taxon>Metazoa</taxon>
        <taxon>Chordata</taxon>
        <taxon>Craniata</taxon>
        <taxon>Vertebrata</taxon>
        <taxon>Euteleostomi</taxon>
        <taxon>Amphibia</taxon>
        <taxon>Batrachia</taxon>
        <taxon>Caudata</taxon>
        <taxon>Salamandroidea</taxon>
        <taxon>Salamandridae</taxon>
        <taxon>Pleurodelinae</taxon>
        <taxon>Pleurodeles</taxon>
    </lineage>
</organism>
<keyword evidence="2" id="KW-1185">Reference proteome</keyword>
<comment type="caution">
    <text evidence="1">The sequence shown here is derived from an EMBL/GenBank/DDBJ whole genome shotgun (WGS) entry which is preliminary data.</text>
</comment>